<reference evidence="1 2" key="1">
    <citation type="submission" date="2012-06" db="EMBL/GenBank/DDBJ databases">
        <title>The complete genome of Ornithobacterium rhinotracheale DSM 15997.</title>
        <authorList>
            <consortium name="US DOE Joint Genome Institute (JGI-PGF)"/>
            <person name="Lucas S."/>
            <person name="Copeland A."/>
            <person name="Lapidus A."/>
            <person name="Goodwin L."/>
            <person name="Pitluck S."/>
            <person name="Peters L."/>
            <person name="Mikhailova N."/>
            <person name="Teshima H."/>
            <person name="Kyrpides N."/>
            <person name="Mavromatis K."/>
            <person name="Pagani I."/>
            <person name="Ivanova N."/>
            <person name="Ovchinnikova G."/>
            <person name="Zeytun A."/>
            <person name="Detter J.C."/>
            <person name="Han C."/>
            <person name="Land M."/>
            <person name="Hauser L."/>
            <person name="Markowitz V."/>
            <person name="Cheng J.-F."/>
            <person name="Hugenholtz P."/>
            <person name="Woyke T."/>
            <person name="Wu D."/>
            <person name="Lang E."/>
            <person name="Kopitz M."/>
            <person name="Brambilla E."/>
            <person name="Klenk H.-P."/>
            <person name="Eisen J.A."/>
        </authorList>
    </citation>
    <scope>NUCLEOTIDE SEQUENCE [LARGE SCALE GENOMIC DNA]</scope>
    <source>
        <strain evidence="2">ATCC 51463 / DSM 15997 / CCUG 23171 / LMG 9086</strain>
    </source>
</reference>
<accession>I4A0W1</accession>
<dbReference type="HOGENOM" id="CLU_080679_0_0_10"/>
<dbReference type="PROSITE" id="PS51257">
    <property type="entry name" value="PROKAR_LIPOPROTEIN"/>
    <property type="match status" value="1"/>
</dbReference>
<evidence type="ECO:0000313" key="1">
    <source>
        <dbReference type="EMBL" id="AFL97595.1"/>
    </source>
</evidence>
<gene>
    <name evidence="1" type="ordered locus">Ornrh_1422</name>
</gene>
<evidence type="ECO:0000313" key="2">
    <source>
        <dbReference type="Proteomes" id="UP000006051"/>
    </source>
</evidence>
<dbReference type="EMBL" id="CP003283">
    <property type="protein sequence ID" value="AFL97595.1"/>
    <property type="molecule type" value="Genomic_DNA"/>
</dbReference>
<organism evidence="1 2">
    <name type="scientific">Ornithobacterium rhinotracheale (strain ATCC 51463 / DSM 15997 / CCUG 23171 / CIP 104009 / LMG 9086)</name>
    <dbReference type="NCBI Taxonomy" id="867902"/>
    <lineage>
        <taxon>Bacteria</taxon>
        <taxon>Pseudomonadati</taxon>
        <taxon>Bacteroidota</taxon>
        <taxon>Flavobacteriia</taxon>
        <taxon>Flavobacteriales</taxon>
        <taxon>Weeksellaceae</taxon>
        <taxon>Ornithobacterium</taxon>
    </lineage>
</organism>
<dbReference type="STRING" id="867902.Ornrh_1422"/>
<name>I4A0W1_ORNRL</name>
<sequence length="279" mass="32280">MRDLTKILLISVVFFASCKDSDSGEWVAKYKDYELPTSELKSVIPVGVSSEDSAKLAQNYIDNWLKSKVLMESSEDILSKDQLLDIEVKVESYKNDLILNEIEEQWLAENPPKEPTDAEIEAFYKENPAIIPVRNTILEYQFISVNPDQVSEVKKWMRQGSPEAMQSLKNLANENKFTAQLGDNEWIDWKDFLKLMQLPPDTPKSRFLQRDRVFEINQQAKVIVLKISNFATEGQSAPIGYAKRALKNIILNKRKLNLLSQKKEELYQKAIYDKEIERK</sequence>
<dbReference type="AlphaFoldDB" id="I4A0W1"/>
<keyword evidence="2" id="KW-1185">Reference proteome</keyword>
<evidence type="ECO:0008006" key="3">
    <source>
        <dbReference type="Google" id="ProtNLM"/>
    </source>
</evidence>
<dbReference type="Proteomes" id="UP000006051">
    <property type="component" value="Chromosome"/>
</dbReference>
<protein>
    <recommendedName>
        <fullName evidence="3">Peptidyl-prolyl cis-trans isomerase</fullName>
    </recommendedName>
</protein>
<proteinExistence type="predicted"/>
<dbReference type="KEGG" id="orh:Ornrh_1422"/>
<dbReference type="eggNOG" id="COG0760">
    <property type="taxonomic scope" value="Bacteria"/>
</dbReference>